<evidence type="ECO:0000313" key="2">
    <source>
        <dbReference type="EMBL" id="BCZ22784.1"/>
    </source>
</evidence>
<sequence>MAAAESGSRFGIGAAGQGDNVVLPAKTDTSSEPKNLSRCRGGDQPTPGLFLD</sequence>
<evidence type="ECO:0000256" key="1">
    <source>
        <dbReference type="SAM" id="MobiDB-lite"/>
    </source>
</evidence>
<name>A0ABN6IHQ4_9MYCO</name>
<reference evidence="2 3" key="1">
    <citation type="submission" date="2021-07" db="EMBL/GenBank/DDBJ databases">
        <title>Complete genome sequence of nontuberculous Mycobacterium sp. TY59.</title>
        <authorList>
            <person name="Fukushima K."/>
        </authorList>
    </citation>
    <scope>NUCLEOTIDE SEQUENCE [LARGE SCALE GENOMIC DNA]</scope>
    <source>
        <strain evidence="2 3">TY59</strain>
    </source>
</reference>
<dbReference type="Proteomes" id="UP000826012">
    <property type="component" value="Chromosome"/>
</dbReference>
<feature type="region of interest" description="Disordered" evidence="1">
    <location>
        <begin position="1"/>
        <end position="52"/>
    </location>
</feature>
<keyword evidence="3" id="KW-1185">Reference proteome</keyword>
<dbReference type="EMBL" id="AP024828">
    <property type="protein sequence ID" value="BCZ22784.1"/>
    <property type="molecule type" value="Genomic_DNA"/>
</dbReference>
<evidence type="ECO:0000313" key="3">
    <source>
        <dbReference type="Proteomes" id="UP000826012"/>
    </source>
</evidence>
<gene>
    <name evidence="2" type="ORF">MTY59_26390</name>
</gene>
<protein>
    <submittedName>
        <fullName evidence="2">Uncharacterized protein</fullName>
    </submittedName>
</protein>
<organism evidence="2 3">
    <name type="scientific">Mycobacterium senriense</name>
    <dbReference type="NCBI Taxonomy" id="2775496"/>
    <lineage>
        <taxon>Bacteria</taxon>
        <taxon>Bacillati</taxon>
        <taxon>Actinomycetota</taxon>
        <taxon>Actinomycetes</taxon>
        <taxon>Mycobacteriales</taxon>
        <taxon>Mycobacteriaceae</taxon>
        <taxon>Mycobacterium</taxon>
        <taxon>Mycobacterium avium complex (MAC)</taxon>
    </lineage>
</organism>
<proteinExistence type="predicted"/>
<accession>A0ABN6IHQ4</accession>